<comment type="caution">
    <text evidence="1">The sequence shown here is derived from an EMBL/GenBank/DDBJ whole genome shotgun (WGS) entry which is preliminary data.</text>
</comment>
<reference evidence="1" key="1">
    <citation type="journal article" date="2015" name="Nature">
        <title>Complex archaea that bridge the gap between prokaryotes and eukaryotes.</title>
        <authorList>
            <person name="Spang A."/>
            <person name="Saw J.H."/>
            <person name="Jorgensen S.L."/>
            <person name="Zaremba-Niedzwiedzka K."/>
            <person name="Martijn J."/>
            <person name="Lind A.E."/>
            <person name="van Eijk R."/>
            <person name="Schleper C."/>
            <person name="Guy L."/>
            <person name="Ettema T.J."/>
        </authorList>
    </citation>
    <scope>NUCLEOTIDE SEQUENCE</scope>
</reference>
<gene>
    <name evidence="1" type="ORF">LCGC14_1724480</name>
</gene>
<dbReference type="EMBL" id="LAZR01015566">
    <property type="protein sequence ID" value="KKM08363.1"/>
    <property type="molecule type" value="Genomic_DNA"/>
</dbReference>
<sequence>MKIIRALSSTSTPDAHHDKAHGISVHTEHANWKALYTDGSGDEQELTLGANGTFFQSSGAAGVPEFTALVDGDIPATHAGSAHHAVVTVSGTPDYI</sequence>
<protein>
    <submittedName>
        <fullName evidence="1">Uncharacterized protein</fullName>
    </submittedName>
</protein>
<accession>A0A0F9HZ85</accession>
<feature type="non-terminal residue" evidence="1">
    <location>
        <position position="96"/>
    </location>
</feature>
<proteinExistence type="predicted"/>
<evidence type="ECO:0000313" key="1">
    <source>
        <dbReference type="EMBL" id="KKM08363.1"/>
    </source>
</evidence>
<organism evidence="1">
    <name type="scientific">marine sediment metagenome</name>
    <dbReference type="NCBI Taxonomy" id="412755"/>
    <lineage>
        <taxon>unclassified sequences</taxon>
        <taxon>metagenomes</taxon>
        <taxon>ecological metagenomes</taxon>
    </lineage>
</organism>
<name>A0A0F9HZ85_9ZZZZ</name>
<dbReference type="AlphaFoldDB" id="A0A0F9HZ85"/>